<dbReference type="EMBL" id="CAXAMN010026617">
    <property type="protein sequence ID" value="CAK9104453.1"/>
    <property type="molecule type" value="Genomic_DNA"/>
</dbReference>
<dbReference type="PANTHER" id="PTHR11062">
    <property type="entry name" value="EXOSTOSIN HEPARAN SULFATE GLYCOSYLTRANSFERASE -RELATED"/>
    <property type="match status" value="1"/>
</dbReference>
<proteinExistence type="inferred from homology"/>
<dbReference type="Pfam" id="PF03016">
    <property type="entry name" value="Exostosin_GT47"/>
    <property type="match status" value="1"/>
</dbReference>
<keyword evidence="2" id="KW-0732">Signal</keyword>
<dbReference type="Proteomes" id="UP001642484">
    <property type="component" value="Unassembled WGS sequence"/>
</dbReference>
<feature type="chain" id="PRO_5046813953" description="Exostosin GT47 domain-containing protein" evidence="2">
    <location>
        <begin position="25"/>
        <end position="534"/>
    </location>
</feature>
<reference evidence="4 5" key="1">
    <citation type="submission" date="2024-02" db="EMBL/GenBank/DDBJ databases">
        <authorList>
            <person name="Chen Y."/>
            <person name="Shah S."/>
            <person name="Dougan E. K."/>
            <person name="Thang M."/>
            <person name="Chan C."/>
        </authorList>
    </citation>
    <scope>NUCLEOTIDE SEQUENCE [LARGE SCALE GENOMIC DNA]</scope>
</reference>
<comment type="similarity">
    <text evidence="1">Belongs to the glycosyltransferase 47 family.</text>
</comment>
<gene>
    <name evidence="4" type="ORF">CCMP2556_LOCUS48972</name>
</gene>
<evidence type="ECO:0000256" key="2">
    <source>
        <dbReference type="SAM" id="SignalP"/>
    </source>
</evidence>
<accession>A0ABP0RXY1</accession>
<organism evidence="4 5">
    <name type="scientific">Durusdinium trenchii</name>
    <dbReference type="NCBI Taxonomy" id="1381693"/>
    <lineage>
        <taxon>Eukaryota</taxon>
        <taxon>Sar</taxon>
        <taxon>Alveolata</taxon>
        <taxon>Dinophyceae</taxon>
        <taxon>Suessiales</taxon>
        <taxon>Symbiodiniaceae</taxon>
        <taxon>Durusdinium</taxon>
    </lineage>
</organism>
<evidence type="ECO:0000259" key="3">
    <source>
        <dbReference type="Pfam" id="PF03016"/>
    </source>
</evidence>
<feature type="signal peptide" evidence="2">
    <location>
        <begin position="1"/>
        <end position="24"/>
    </location>
</feature>
<dbReference type="InterPro" id="IPR040911">
    <property type="entry name" value="Exostosin_GT47"/>
</dbReference>
<protein>
    <recommendedName>
        <fullName evidence="3">Exostosin GT47 domain-containing protein</fullName>
    </recommendedName>
</protein>
<evidence type="ECO:0000313" key="4">
    <source>
        <dbReference type="EMBL" id="CAK9104453.1"/>
    </source>
</evidence>
<dbReference type="PANTHER" id="PTHR11062:SF281">
    <property type="entry name" value="EXOSTOSIN-LIKE 2"/>
    <property type="match status" value="1"/>
</dbReference>
<comment type="caution">
    <text evidence="4">The sequence shown here is derived from an EMBL/GenBank/DDBJ whole genome shotgun (WGS) entry which is preliminary data.</text>
</comment>
<evidence type="ECO:0000256" key="1">
    <source>
        <dbReference type="ARBA" id="ARBA00010271"/>
    </source>
</evidence>
<keyword evidence="5" id="KW-1185">Reference proteome</keyword>
<name>A0ABP0RXY1_9DINO</name>
<dbReference type="InterPro" id="IPR004263">
    <property type="entry name" value="Exostosin"/>
</dbReference>
<sequence>MSAGGAGGARTCVNLLCCLVLASGQSGQSGQRPCPPASNSTRDFLRCLDYRHEMGESDLDELTHTPTEAADNEAVEYFEELSRNRQLLKYWDKEVNVFTKKMSDELASWTVDRALLPRIFVLGELEPACQLMEESVGFRYSMEHWLHRMLTSNEAIVVNKAEVADFVYLPHCATSVFMHMVVQDEQEHQGVFRTANSQSELRLNSSILRRKEVFLGYEGNLPASSVLRLDSSYLMHKVNTIWPSAAFDQCWRRSSCKFLVGSIYGRHVWRHFAKVFGDKAVFITHAGMSAWLRGQPDEYFLAGSESVPETIDNTCRASCRLHCMLEPPAALPQDVVLPWVVAFEWTPRATAYRQRDILVFYSGTENSCSRKKIREAFHGRFEMEMNFFDPRSHNKEKVLIFPSDFRLKQQEWSELAYRSKLCLCPDGDSPNTGRLVEVIMHGCVPLIISNRLQPPFHKYFDWSKIAFFLREDAIPRLPAILAEQFSGPSGDRRILEKRTLLRQMSHLCDYARDGIGSTLLLALREQTRDLRGES</sequence>
<evidence type="ECO:0000313" key="5">
    <source>
        <dbReference type="Proteomes" id="UP001642484"/>
    </source>
</evidence>
<feature type="domain" description="Exostosin GT47" evidence="3">
    <location>
        <begin position="343"/>
        <end position="482"/>
    </location>
</feature>